<proteinExistence type="predicted"/>
<gene>
    <name evidence="2" type="ORF">JLBYU28_127</name>
</gene>
<reference evidence="2 3" key="1">
    <citation type="submission" date="2021-09" db="EMBL/GenBank/DDBJ databases">
        <authorList>
            <person name="Lewis J.M."/>
            <person name="Brown D.E."/>
            <person name="Hales J.R."/>
            <person name="Hansen B.R."/>
            <person name="Janda K.E."/>
            <person name="Kotter D.B."/>
            <person name="McCleary W.R."/>
        </authorList>
    </citation>
    <scope>NUCLEOTIDE SEQUENCE [LARGE SCALE GENOMIC DNA]</scope>
</reference>
<keyword evidence="3" id="KW-1185">Reference proteome</keyword>
<keyword evidence="1" id="KW-0472">Membrane</keyword>
<evidence type="ECO:0000313" key="2">
    <source>
        <dbReference type="EMBL" id="UGO54953.1"/>
    </source>
</evidence>
<evidence type="ECO:0000256" key="1">
    <source>
        <dbReference type="SAM" id="Phobius"/>
    </source>
</evidence>
<keyword evidence="1" id="KW-1133">Transmembrane helix</keyword>
<dbReference type="Proteomes" id="UP000827635">
    <property type="component" value="Segment"/>
</dbReference>
<sequence length="52" mass="6008">MSRRRDNIKLSKGSSHRIKQDYAKTFLGLFRGLLRLLVACCGTLLLRFLEVL</sequence>
<accession>A0AAE9CFE1</accession>
<keyword evidence="1" id="KW-0812">Transmembrane</keyword>
<organism evidence="2 3">
    <name type="scientific">Escherichia phage JLBYU28</name>
    <dbReference type="NCBI Taxonomy" id="2894744"/>
    <lineage>
        <taxon>Viruses</taxon>
        <taxon>Duplodnaviria</taxon>
        <taxon>Heunggongvirae</taxon>
        <taxon>Uroviricota</taxon>
        <taxon>Caudoviricetes</taxon>
        <taxon>Andersonviridae</taxon>
        <taxon>Ounavirinae</taxon>
        <taxon>Felixounavirus</taxon>
        <taxon>Felixounavirus JLBYU28</taxon>
    </lineage>
</organism>
<evidence type="ECO:0000313" key="3">
    <source>
        <dbReference type="Proteomes" id="UP000827635"/>
    </source>
</evidence>
<protein>
    <submittedName>
        <fullName evidence="2">Uncharacterized protein</fullName>
    </submittedName>
</protein>
<feature type="transmembrane region" description="Helical" evidence="1">
    <location>
        <begin position="26"/>
        <end position="49"/>
    </location>
</feature>
<dbReference type="EMBL" id="OK272472">
    <property type="protein sequence ID" value="UGO54953.1"/>
    <property type="molecule type" value="Genomic_DNA"/>
</dbReference>
<name>A0AAE9CFE1_9CAUD</name>